<dbReference type="EMBL" id="JACHIH010000019">
    <property type="protein sequence ID" value="MBB5048240.1"/>
    <property type="molecule type" value="Genomic_DNA"/>
</dbReference>
<evidence type="ECO:0000259" key="5">
    <source>
        <dbReference type="SMART" id="SM00642"/>
    </source>
</evidence>
<keyword evidence="3 6" id="KW-0326">Glycosidase</keyword>
<dbReference type="InterPro" id="IPR044505">
    <property type="entry name" value="GlgX_Isoamylase_N_E_set"/>
</dbReference>
<organism evidence="6 7">
    <name type="scientific">Rhodopseudomonas rhenobacensis</name>
    <dbReference type="NCBI Taxonomy" id="87461"/>
    <lineage>
        <taxon>Bacteria</taxon>
        <taxon>Pseudomonadati</taxon>
        <taxon>Pseudomonadota</taxon>
        <taxon>Alphaproteobacteria</taxon>
        <taxon>Hyphomicrobiales</taxon>
        <taxon>Nitrobacteraceae</taxon>
        <taxon>Rhodopseudomonas</taxon>
    </lineage>
</organism>
<dbReference type="GO" id="GO:0004135">
    <property type="term" value="F:amylo-alpha-1,6-glucosidase activity"/>
    <property type="evidence" value="ECO:0007669"/>
    <property type="project" value="InterPro"/>
</dbReference>
<dbReference type="InterPro" id="IPR013783">
    <property type="entry name" value="Ig-like_fold"/>
</dbReference>
<feature type="compositionally biased region" description="Basic and acidic residues" evidence="4">
    <location>
        <begin position="470"/>
        <end position="479"/>
    </location>
</feature>
<dbReference type="SMART" id="SM00642">
    <property type="entry name" value="Aamy"/>
    <property type="match status" value="1"/>
</dbReference>
<comment type="similarity">
    <text evidence="1">Belongs to the glycosyl hydrolase 13 family.</text>
</comment>
<protein>
    <submittedName>
        <fullName evidence="6">Glycogen operon protein</fullName>
        <ecNumber evidence="6">3.2.1.-</ecNumber>
    </submittedName>
</protein>
<evidence type="ECO:0000256" key="4">
    <source>
        <dbReference type="SAM" id="MobiDB-lite"/>
    </source>
</evidence>
<dbReference type="SUPFAM" id="SSF81296">
    <property type="entry name" value="E set domains"/>
    <property type="match status" value="1"/>
</dbReference>
<dbReference type="AlphaFoldDB" id="A0A7W7Z5P7"/>
<dbReference type="GO" id="GO:0005980">
    <property type="term" value="P:glycogen catabolic process"/>
    <property type="evidence" value="ECO:0007669"/>
    <property type="project" value="InterPro"/>
</dbReference>
<dbReference type="SUPFAM" id="SSF51011">
    <property type="entry name" value="Glycosyl hydrolase domain"/>
    <property type="match status" value="1"/>
</dbReference>
<keyword evidence="7" id="KW-1185">Reference proteome</keyword>
<sequence>MRLSAGAPFRLGASWDGRGTNFALFSANAEKVELCLFDTQGRRELERITLPEKTEDVWHGYLNDISPGQLYGYRVHGPYEPERGHRFNAHKLLLDPYAKRLFGRLVWSDAHFAYRPGSPREDLSFDRRDNARGMPKAVVVDETFHLGRHDTRPRIPWEDTIIYEAHVKGLTQTHPDVPPHLRGSYSALSSQPMIDHFKRLGVTTIELLPIHGLVDDRTLVEKKLTNYWGYNTLSFFAAEHRYTQDHPLEAFRTTVARLHDAGIEVILDVVYNHTAEGNQLGPTLSFRGIDNASYYWLKPDNPRFYDDFTGCGSSVNLTHPRVLQMVMDSLRYWVETCHVDGFRFDLATTLARGPRGYDRNAGFFTAIRQDPVLASVKMIAEPWDLGMGGYQVGAFPSQWSEWNDRYRSAMRRYWGGEGSLTGEISRRMTGSSDLFNHDGRRPRASINHVTVHDGFTLADLYSYSVKHNKANGEDNRDGSNDNLSNNCGHEGPSPDPAVRALRLQLRKNQLACLMLAQGVPLLLAGDEVGNSQHGNNNAYCQDNEIGWVGWDGLGRPDDDLIEFVGRLTTLRMNFPQIRSTQWLDGRRADGSYGVLWLTPTADEMTQQDWAFPDGRFLAYVLSPAERGYAPLFVVLNSAPAAITFKFPKTPEWKVWRQVLNTTDDRPVIDPWPAGGEMIAPPRSVLAFAGSAA</sequence>
<evidence type="ECO:0000256" key="1">
    <source>
        <dbReference type="ARBA" id="ARBA00008061"/>
    </source>
</evidence>
<keyword evidence="2 6" id="KW-0378">Hydrolase</keyword>
<evidence type="ECO:0000256" key="2">
    <source>
        <dbReference type="ARBA" id="ARBA00022801"/>
    </source>
</evidence>
<dbReference type="Proteomes" id="UP000542353">
    <property type="component" value="Unassembled WGS sequence"/>
</dbReference>
<dbReference type="Gene3D" id="2.60.40.1180">
    <property type="entry name" value="Golgi alpha-mannosidase II"/>
    <property type="match status" value="1"/>
</dbReference>
<reference evidence="6 7" key="1">
    <citation type="submission" date="2020-08" db="EMBL/GenBank/DDBJ databases">
        <title>Genomic Encyclopedia of Type Strains, Phase IV (KMG-IV): sequencing the most valuable type-strain genomes for metagenomic binning, comparative biology and taxonomic classification.</title>
        <authorList>
            <person name="Goeker M."/>
        </authorList>
    </citation>
    <scope>NUCLEOTIDE SEQUENCE [LARGE SCALE GENOMIC DNA]</scope>
    <source>
        <strain evidence="6 7">DSM 12706</strain>
    </source>
</reference>
<gene>
    <name evidence="6" type="ORF">HNR60_003003</name>
</gene>
<dbReference type="InterPro" id="IPR013780">
    <property type="entry name" value="Glyco_hydro_b"/>
</dbReference>
<comment type="caution">
    <text evidence="6">The sequence shown here is derived from an EMBL/GenBank/DDBJ whole genome shotgun (WGS) entry which is preliminary data.</text>
</comment>
<dbReference type="InterPro" id="IPR006047">
    <property type="entry name" value="GH13_cat_dom"/>
</dbReference>
<name>A0A7W7Z5P7_9BRAD</name>
<dbReference type="EC" id="3.2.1.-" evidence="6"/>
<dbReference type="InterPro" id="IPR011837">
    <property type="entry name" value="Glycogen_debranch_GlgX"/>
</dbReference>
<evidence type="ECO:0000256" key="3">
    <source>
        <dbReference type="ARBA" id="ARBA00023295"/>
    </source>
</evidence>
<dbReference type="RefSeq" id="WP_184258795.1">
    <property type="nucleotide sequence ID" value="NZ_JACHIH010000019.1"/>
</dbReference>
<evidence type="ECO:0000313" key="7">
    <source>
        <dbReference type="Proteomes" id="UP000542353"/>
    </source>
</evidence>
<dbReference type="SUPFAM" id="SSF51445">
    <property type="entry name" value="(Trans)glycosidases"/>
    <property type="match status" value="1"/>
</dbReference>
<dbReference type="CDD" id="cd02856">
    <property type="entry name" value="E_set_GDE_Isoamylase_N"/>
    <property type="match status" value="1"/>
</dbReference>
<dbReference type="InterPro" id="IPR014756">
    <property type="entry name" value="Ig_E-set"/>
</dbReference>
<dbReference type="Gene3D" id="3.20.20.80">
    <property type="entry name" value="Glycosidases"/>
    <property type="match status" value="1"/>
</dbReference>
<dbReference type="InterPro" id="IPR004193">
    <property type="entry name" value="Glyco_hydro_13_N"/>
</dbReference>
<dbReference type="NCBIfam" id="TIGR02100">
    <property type="entry name" value="glgX_debranch"/>
    <property type="match status" value="1"/>
</dbReference>
<feature type="region of interest" description="Disordered" evidence="4">
    <location>
        <begin position="468"/>
        <end position="495"/>
    </location>
</feature>
<dbReference type="PANTHER" id="PTHR43002">
    <property type="entry name" value="GLYCOGEN DEBRANCHING ENZYME"/>
    <property type="match status" value="1"/>
</dbReference>
<accession>A0A7W7Z5P7</accession>
<dbReference type="Gene3D" id="2.60.40.10">
    <property type="entry name" value="Immunoglobulins"/>
    <property type="match status" value="1"/>
</dbReference>
<dbReference type="Pfam" id="PF02922">
    <property type="entry name" value="CBM_48"/>
    <property type="match status" value="1"/>
</dbReference>
<evidence type="ECO:0000313" key="6">
    <source>
        <dbReference type="EMBL" id="MBB5048240.1"/>
    </source>
</evidence>
<dbReference type="CDD" id="cd11326">
    <property type="entry name" value="AmyAc_Glg_debranch"/>
    <property type="match status" value="1"/>
</dbReference>
<dbReference type="InterPro" id="IPR017853">
    <property type="entry name" value="GH"/>
</dbReference>
<proteinExistence type="inferred from homology"/>
<feature type="domain" description="Glycosyl hydrolase family 13 catalytic" evidence="5">
    <location>
        <begin position="160"/>
        <end position="571"/>
    </location>
</feature>